<evidence type="ECO:0000313" key="3">
    <source>
        <dbReference type="Proteomes" id="UP000317043"/>
    </source>
</evidence>
<proteinExistence type="predicted"/>
<name>A0A543B4H7_9ACTN</name>
<comment type="caution">
    <text evidence="2">The sequence shown here is derived from an EMBL/GenBank/DDBJ whole genome shotgun (WGS) entry which is preliminary data.</text>
</comment>
<dbReference type="Proteomes" id="UP000317043">
    <property type="component" value="Unassembled WGS sequence"/>
</dbReference>
<protein>
    <submittedName>
        <fullName evidence="2">Uncharacterized protein</fullName>
    </submittedName>
</protein>
<evidence type="ECO:0000313" key="2">
    <source>
        <dbReference type="EMBL" id="TQL79693.1"/>
    </source>
</evidence>
<feature type="transmembrane region" description="Helical" evidence="1">
    <location>
        <begin position="74"/>
        <end position="98"/>
    </location>
</feature>
<keyword evidence="1" id="KW-0472">Membrane</keyword>
<accession>A0A543B4H7</accession>
<reference evidence="2 3" key="1">
    <citation type="submission" date="2019-06" db="EMBL/GenBank/DDBJ databases">
        <title>Sequencing the genomes of 1000 actinobacteria strains.</title>
        <authorList>
            <person name="Klenk H.-P."/>
        </authorList>
    </citation>
    <scope>NUCLEOTIDE SEQUENCE [LARGE SCALE GENOMIC DNA]</scope>
    <source>
        <strain evidence="2 3">DSM 45928</strain>
    </source>
</reference>
<feature type="transmembrane region" description="Helical" evidence="1">
    <location>
        <begin position="45"/>
        <end position="62"/>
    </location>
</feature>
<keyword evidence="3" id="KW-1185">Reference proteome</keyword>
<dbReference type="InParanoid" id="A0A543B4H7"/>
<feature type="transmembrane region" description="Helical" evidence="1">
    <location>
        <begin position="110"/>
        <end position="130"/>
    </location>
</feature>
<evidence type="ECO:0000256" key="1">
    <source>
        <dbReference type="SAM" id="Phobius"/>
    </source>
</evidence>
<gene>
    <name evidence="2" type="ORF">FB566_5305</name>
</gene>
<keyword evidence="1" id="KW-1133">Transmembrane helix</keyword>
<keyword evidence="1" id="KW-0812">Transmembrane</keyword>
<dbReference type="EMBL" id="VFOW01000001">
    <property type="protein sequence ID" value="TQL79693.1"/>
    <property type="molecule type" value="Genomic_DNA"/>
</dbReference>
<sequence>MTAAAGAVAYSVSKVDLAFRGELGMPGFPAPRAAYDSYEPFSGQLSNAAMGVLLVLLILALARLPTNRWARRALLIGNGVAVTVIGLGVAGFAVRATGAVPWLGAPADGAAAWIALAVGALWTVAWSVAIRRAARSRSASAVEAG</sequence>
<organism evidence="2 3">
    <name type="scientific">Stackebrandtia endophytica</name>
    <dbReference type="NCBI Taxonomy" id="1496996"/>
    <lineage>
        <taxon>Bacteria</taxon>
        <taxon>Bacillati</taxon>
        <taxon>Actinomycetota</taxon>
        <taxon>Actinomycetes</taxon>
        <taxon>Glycomycetales</taxon>
        <taxon>Glycomycetaceae</taxon>
        <taxon>Stackebrandtia</taxon>
    </lineage>
</organism>
<dbReference type="AlphaFoldDB" id="A0A543B4H7"/>